<dbReference type="EMBL" id="CAJOBB010002176">
    <property type="protein sequence ID" value="CAF3945203.1"/>
    <property type="molecule type" value="Genomic_DNA"/>
</dbReference>
<feature type="region of interest" description="Disordered" evidence="1">
    <location>
        <begin position="634"/>
        <end position="656"/>
    </location>
</feature>
<dbReference type="InterPro" id="IPR035897">
    <property type="entry name" value="Toll_tir_struct_dom_sf"/>
</dbReference>
<dbReference type="PANTHER" id="PTHR46270">
    <property type="entry name" value="ARMADILLO-TYPE FOLD-RELATED"/>
    <property type="match status" value="1"/>
</dbReference>
<dbReference type="SUPFAM" id="SSF52200">
    <property type="entry name" value="Toll/Interleukin receptor TIR domain"/>
    <property type="match status" value="1"/>
</dbReference>
<reference evidence="3" key="1">
    <citation type="submission" date="2021-02" db="EMBL/GenBank/DDBJ databases">
        <authorList>
            <person name="Nowell W R."/>
        </authorList>
    </citation>
    <scope>NUCLEOTIDE SEQUENCE</scope>
</reference>
<name>A0A818VMG7_9BILA</name>
<evidence type="ECO:0000259" key="2">
    <source>
        <dbReference type="PROSITE" id="PS50104"/>
    </source>
</evidence>
<dbReference type="InterPro" id="IPR000157">
    <property type="entry name" value="TIR_dom"/>
</dbReference>
<evidence type="ECO:0000313" key="5">
    <source>
        <dbReference type="Proteomes" id="UP000663844"/>
    </source>
</evidence>
<proteinExistence type="predicted"/>
<dbReference type="EMBL" id="CAJOAZ010000775">
    <property type="protein sequence ID" value="CAF3711413.1"/>
    <property type="molecule type" value="Genomic_DNA"/>
</dbReference>
<dbReference type="SUPFAM" id="SSF48371">
    <property type="entry name" value="ARM repeat"/>
    <property type="match status" value="1"/>
</dbReference>
<evidence type="ECO:0000313" key="3">
    <source>
        <dbReference type="EMBL" id="CAF3711413.1"/>
    </source>
</evidence>
<evidence type="ECO:0000313" key="4">
    <source>
        <dbReference type="EMBL" id="CAF3945203.1"/>
    </source>
</evidence>
<dbReference type="Proteomes" id="UP000663844">
    <property type="component" value="Unassembled WGS sequence"/>
</dbReference>
<dbReference type="GO" id="GO:0007165">
    <property type="term" value="P:signal transduction"/>
    <property type="evidence" value="ECO:0007669"/>
    <property type="project" value="InterPro"/>
</dbReference>
<sequence length="656" mass="74791">MSEAEKCEFATSHDKNGNDDMEVVTAVKKFVDKLSSDEKKLITTSSKVLQNLVCKFQQLQASKVNFQDRYRQGAEQEASDSDLTTSDLLSFLWNLSDRTVLVPWLLNTGLANIILACLKTLKLSSKTAESIINIIQNISRHDEGVDELNKFDGLRILKDIERDNTEELDDSNNLLISMTIVNLSTVEQIRSDNKRKNRIINQLLQVTIDAAKSEYYRNKTGLHVSEALVVFTKLFLDDRSLEYVLNHAETDPQLTVSTTIALFVDLLFEFRDAFAVEDRLKQVTCTALLNILWSISFQDQYKSRLKQNNVLLKTIRSLAMDNSEKMIDRKISRSMESMASAANGILYNLNLTSDANKSTISDTLTVSNMENGKPMIMISYAHGNNQFCDKILAELEKYQHLFGIWIDRDHCSSSEALWEKIARGIGQAKLVVSLLSQDYFNSRSCRKEVHFAIRRNKPIIPIYIGEPGDCDWLDIHIADLKYVRFKSNTTELDPAKLQELLKTIEATIKETQGQSLQPQQAEQHSIPVQSRKETERIQSTTFDVKKAPEEWTRDDIQKWFHSHNAPDALVKLFDFQSVAEMNQYALKLKADSKNEFLKYGQRYAKDQNGIELEEYIFDRFKNALLNLPGRPTETANLSMSSSSKTSPPKSNTCIIV</sequence>
<feature type="domain" description="TIR" evidence="2">
    <location>
        <begin position="372"/>
        <end position="508"/>
    </location>
</feature>
<dbReference type="AlphaFoldDB" id="A0A818VMG7"/>
<feature type="compositionally biased region" description="Polar residues" evidence="1">
    <location>
        <begin position="512"/>
        <end position="528"/>
    </location>
</feature>
<feature type="region of interest" description="Disordered" evidence="1">
    <location>
        <begin position="512"/>
        <end position="532"/>
    </location>
</feature>
<dbReference type="Pfam" id="PF13676">
    <property type="entry name" value="TIR_2"/>
    <property type="match status" value="1"/>
</dbReference>
<dbReference type="PANTHER" id="PTHR46270:SF2">
    <property type="entry name" value="TIR DOMAIN-CONTAINING PROTEIN"/>
    <property type="match status" value="1"/>
</dbReference>
<dbReference type="InterPro" id="IPR016024">
    <property type="entry name" value="ARM-type_fold"/>
</dbReference>
<evidence type="ECO:0000256" key="1">
    <source>
        <dbReference type="SAM" id="MobiDB-lite"/>
    </source>
</evidence>
<dbReference type="PROSITE" id="PS50104">
    <property type="entry name" value="TIR"/>
    <property type="match status" value="1"/>
</dbReference>
<dbReference type="Gene3D" id="3.40.50.10140">
    <property type="entry name" value="Toll/interleukin-1 receptor homology (TIR) domain"/>
    <property type="match status" value="1"/>
</dbReference>
<gene>
    <name evidence="4" type="ORF">KXQ929_LOCUS25278</name>
    <name evidence="3" type="ORF">OXD698_LOCUS12987</name>
</gene>
<protein>
    <recommendedName>
        <fullName evidence="2">TIR domain-containing protein</fullName>
    </recommendedName>
</protein>
<accession>A0A818VMG7</accession>
<dbReference type="Gene3D" id="1.25.10.10">
    <property type="entry name" value="Leucine-rich Repeat Variant"/>
    <property type="match status" value="1"/>
</dbReference>
<dbReference type="InterPro" id="IPR011989">
    <property type="entry name" value="ARM-like"/>
</dbReference>
<dbReference type="SMART" id="SM00255">
    <property type="entry name" value="TIR"/>
    <property type="match status" value="1"/>
</dbReference>
<comment type="caution">
    <text evidence="3">The sequence shown here is derived from an EMBL/GenBank/DDBJ whole genome shotgun (WGS) entry which is preliminary data.</text>
</comment>
<organism evidence="3 5">
    <name type="scientific">Adineta steineri</name>
    <dbReference type="NCBI Taxonomy" id="433720"/>
    <lineage>
        <taxon>Eukaryota</taxon>
        <taxon>Metazoa</taxon>
        <taxon>Spiralia</taxon>
        <taxon>Gnathifera</taxon>
        <taxon>Rotifera</taxon>
        <taxon>Eurotatoria</taxon>
        <taxon>Bdelloidea</taxon>
        <taxon>Adinetida</taxon>
        <taxon>Adinetidae</taxon>
        <taxon>Adineta</taxon>
    </lineage>
</organism>
<dbReference type="Proteomes" id="UP000663868">
    <property type="component" value="Unassembled WGS sequence"/>
</dbReference>
<feature type="compositionally biased region" description="Low complexity" evidence="1">
    <location>
        <begin position="638"/>
        <end position="650"/>
    </location>
</feature>